<reference evidence="11" key="2">
    <citation type="submission" date="2015-01" db="EMBL/GenBank/DDBJ databases">
        <title>Evolutionary Origins and Diversification of the Mycorrhizal Mutualists.</title>
        <authorList>
            <consortium name="DOE Joint Genome Institute"/>
            <consortium name="Mycorrhizal Genomics Consortium"/>
            <person name="Kohler A."/>
            <person name="Kuo A."/>
            <person name="Nagy L.G."/>
            <person name="Floudas D."/>
            <person name="Copeland A."/>
            <person name="Barry K.W."/>
            <person name="Cichocki N."/>
            <person name="Veneault-Fourrey C."/>
            <person name="LaButti K."/>
            <person name="Lindquist E.A."/>
            <person name="Lipzen A."/>
            <person name="Lundell T."/>
            <person name="Morin E."/>
            <person name="Murat C."/>
            <person name="Riley R."/>
            <person name="Ohm R."/>
            <person name="Sun H."/>
            <person name="Tunlid A."/>
            <person name="Henrissat B."/>
            <person name="Grigoriev I.V."/>
            <person name="Hibbett D.S."/>
            <person name="Martin F."/>
        </authorList>
    </citation>
    <scope>NUCLEOTIDE SEQUENCE [LARGE SCALE GENOMIC DNA]</scope>
    <source>
        <strain evidence="11">Zn</strain>
    </source>
</reference>
<keyword evidence="3" id="KW-0862">Zinc</keyword>
<organism evidence="10 11">
    <name type="scientific">Oidiodendron maius (strain Zn)</name>
    <dbReference type="NCBI Taxonomy" id="913774"/>
    <lineage>
        <taxon>Eukaryota</taxon>
        <taxon>Fungi</taxon>
        <taxon>Dikarya</taxon>
        <taxon>Ascomycota</taxon>
        <taxon>Pezizomycotina</taxon>
        <taxon>Leotiomycetes</taxon>
        <taxon>Leotiomycetes incertae sedis</taxon>
        <taxon>Myxotrichaceae</taxon>
        <taxon>Oidiodendron</taxon>
    </lineage>
</organism>
<evidence type="ECO:0000256" key="3">
    <source>
        <dbReference type="ARBA" id="ARBA00022833"/>
    </source>
</evidence>
<evidence type="ECO:0000313" key="11">
    <source>
        <dbReference type="Proteomes" id="UP000054321"/>
    </source>
</evidence>
<dbReference type="GO" id="GO:0008270">
    <property type="term" value="F:zinc ion binding"/>
    <property type="evidence" value="ECO:0007669"/>
    <property type="project" value="InterPro"/>
</dbReference>
<dbReference type="HOGENOM" id="CLU_007003_0_2_1"/>
<comment type="subcellular location">
    <subcellularLocation>
        <location evidence="1">Nucleus</location>
    </subcellularLocation>
</comment>
<evidence type="ECO:0000256" key="5">
    <source>
        <dbReference type="ARBA" id="ARBA00023125"/>
    </source>
</evidence>
<dbReference type="PROSITE" id="PS50048">
    <property type="entry name" value="ZN2_CY6_FUNGAL_2"/>
    <property type="match status" value="1"/>
</dbReference>
<dbReference type="AlphaFoldDB" id="A0A0C3HIU3"/>
<dbReference type="GO" id="GO:0006351">
    <property type="term" value="P:DNA-templated transcription"/>
    <property type="evidence" value="ECO:0007669"/>
    <property type="project" value="InterPro"/>
</dbReference>
<protein>
    <recommendedName>
        <fullName evidence="9">Zn(2)-C6 fungal-type domain-containing protein</fullName>
    </recommendedName>
</protein>
<name>A0A0C3HIU3_OIDMZ</name>
<dbReference type="PANTHER" id="PTHR31313:SF4">
    <property type="entry name" value="CONIDIAL DEVELOPMENT PROTEIN FLUFFY"/>
    <property type="match status" value="1"/>
</dbReference>
<dbReference type="Proteomes" id="UP000054321">
    <property type="component" value="Unassembled WGS sequence"/>
</dbReference>
<keyword evidence="11" id="KW-1185">Reference proteome</keyword>
<dbReference type="InterPro" id="IPR001138">
    <property type="entry name" value="Zn2Cys6_DnaBD"/>
</dbReference>
<feature type="region of interest" description="Disordered" evidence="8">
    <location>
        <begin position="101"/>
        <end position="160"/>
    </location>
</feature>
<dbReference type="GO" id="GO:0003677">
    <property type="term" value="F:DNA binding"/>
    <property type="evidence" value="ECO:0007669"/>
    <property type="project" value="UniProtKB-KW"/>
</dbReference>
<dbReference type="InterPro" id="IPR036864">
    <property type="entry name" value="Zn2-C6_fun-type_DNA-bd_sf"/>
</dbReference>
<dbReference type="GO" id="GO:0000981">
    <property type="term" value="F:DNA-binding transcription factor activity, RNA polymerase II-specific"/>
    <property type="evidence" value="ECO:0007669"/>
    <property type="project" value="InterPro"/>
</dbReference>
<evidence type="ECO:0000256" key="7">
    <source>
        <dbReference type="ARBA" id="ARBA00023242"/>
    </source>
</evidence>
<sequence length="721" mass="80518">MEEGNAKRRRGLGLVTPNACTECRKKRTKCDGQTPCGRCASLKGIQCVYEIPVRQSKEEMRTEIDRLKALQSLNERVFTALVSDESEQVLEQLRRGETIESITGRLNTGKSSPSTEAAPSRGSVASSSYSTAPFSETSQSNLRASSWPEWTGESSTAQSVAEASQPETMAWSPSLDNTWNQQSNIPFHRDVTADIMSDGGRAIFLGSGSYGNLEPPNYPTPWTSVTSEADLIQHLVALYFCWEYPTFATLDQRMFLRDFRDGIPRYCSSMLVNALLAVGSRCSTHYATRADPNDSSTAGDHFFAESVRLFEQEKDHHHLTTIQALGLMSIREASRGHTSSSIFYSSQSISLAVEMGLHLDMSRDKGSEMNDERTVRCATFWGAFSLDQCWSLSVGKLPHTSVTISLPPKPDILEDIEASPWVPYSGEGKGTSNLTGNSDAPHDRSPLAPSYTQPSNVQSVYKTFCELSEIVHQSLYVLYSPGEPITSKSLLRVYTKYLRWYDSIPAVLKLGHNFTPAVLFSHMYYHYAILLLFRPFIKLDIASSGVSPRDVCHQAAHAISTLLTSYNQLYTLRRTPSFVPFFILSSTITHLVAFGNHHAGAERLNQGMSDLRIMTECHGFARRARQIIFLLRTIWNIGIDLERLPDDDGDDEGDIYLACRPKTKSTNLWSLNVRPEDIIPNITPVKNISENPLFWLFPFQGRPLLEDGGILEKSGFKLPVR</sequence>
<keyword evidence="7" id="KW-0539">Nucleus</keyword>
<dbReference type="InterPro" id="IPR007219">
    <property type="entry name" value="XnlR_reg_dom"/>
</dbReference>
<dbReference type="GO" id="GO:0005634">
    <property type="term" value="C:nucleus"/>
    <property type="evidence" value="ECO:0007669"/>
    <property type="project" value="UniProtKB-SubCell"/>
</dbReference>
<dbReference type="CDD" id="cd12148">
    <property type="entry name" value="fungal_TF_MHR"/>
    <property type="match status" value="1"/>
</dbReference>
<gene>
    <name evidence="10" type="ORF">OIDMADRAFT_152191</name>
</gene>
<feature type="domain" description="Zn(2)-C6 fungal-type" evidence="9">
    <location>
        <begin position="19"/>
        <end position="49"/>
    </location>
</feature>
<dbReference type="Gene3D" id="4.10.240.10">
    <property type="entry name" value="Zn(2)-C6 fungal-type DNA-binding domain"/>
    <property type="match status" value="1"/>
</dbReference>
<evidence type="ECO:0000256" key="1">
    <source>
        <dbReference type="ARBA" id="ARBA00004123"/>
    </source>
</evidence>
<dbReference type="Pfam" id="PF00172">
    <property type="entry name" value="Zn_clus"/>
    <property type="match status" value="1"/>
</dbReference>
<accession>A0A0C3HIU3</accession>
<reference evidence="10 11" key="1">
    <citation type="submission" date="2014-04" db="EMBL/GenBank/DDBJ databases">
        <authorList>
            <consortium name="DOE Joint Genome Institute"/>
            <person name="Kuo A."/>
            <person name="Martino E."/>
            <person name="Perotto S."/>
            <person name="Kohler A."/>
            <person name="Nagy L.G."/>
            <person name="Floudas D."/>
            <person name="Copeland A."/>
            <person name="Barry K.W."/>
            <person name="Cichocki N."/>
            <person name="Veneault-Fourrey C."/>
            <person name="LaButti K."/>
            <person name="Lindquist E.A."/>
            <person name="Lipzen A."/>
            <person name="Lundell T."/>
            <person name="Morin E."/>
            <person name="Murat C."/>
            <person name="Sun H."/>
            <person name="Tunlid A."/>
            <person name="Henrissat B."/>
            <person name="Grigoriev I.V."/>
            <person name="Hibbett D.S."/>
            <person name="Martin F."/>
            <person name="Nordberg H.P."/>
            <person name="Cantor M.N."/>
            <person name="Hua S.X."/>
        </authorList>
    </citation>
    <scope>NUCLEOTIDE SEQUENCE [LARGE SCALE GENOMIC DNA]</scope>
    <source>
        <strain evidence="10 11">Zn</strain>
    </source>
</reference>
<keyword evidence="4" id="KW-0805">Transcription regulation</keyword>
<dbReference type="CDD" id="cd00067">
    <property type="entry name" value="GAL4"/>
    <property type="match status" value="1"/>
</dbReference>
<evidence type="ECO:0000313" key="10">
    <source>
        <dbReference type="EMBL" id="KIN08106.1"/>
    </source>
</evidence>
<feature type="region of interest" description="Disordered" evidence="8">
    <location>
        <begin position="427"/>
        <end position="453"/>
    </location>
</feature>
<dbReference type="FunCoup" id="A0A0C3HIU3">
    <property type="interactions" value="248"/>
</dbReference>
<evidence type="ECO:0000256" key="8">
    <source>
        <dbReference type="SAM" id="MobiDB-lite"/>
    </source>
</evidence>
<dbReference type="SMART" id="SM00066">
    <property type="entry name" value="GAL4"/>
    <property type="match status" value="1"/>
</dbReference>
<dbReference type="InParanoid" id="A0A0C3HIU3"/>
<evidence type="ECO:0000256" key="6">
    <source>
        <dbReference type="ARBA" id="ARBA00023163"/>
    </source>
</evidence>
<dbReference type="SMART" id="SM00906">
    <property type="entry name" value="Fungal_trans"/>
    <property type="match status" value="1"/>
</dbReference>
<dbReference type="STRING" id="913774.A0A0C3HIU3"/>
<keyword evidence="2" id="KW-0479">Metal-binding</keyword>
<proteinExistence type="predicted"/>
<dbReference type="PROSITE" id="PS00463">
    <property type="entry name" value="ZN2_CY6_FUNGAL_1"/>
    <property type="match status" value="1"/>
</dbReference>
<dbReference type="Pfam" id="PF04082">
    <property type="entry name" value="Fungal_trans"/>
    <property type="match status" value="1"/>
</dbReference>
<dbReference type="OrthoDB" id="2123952at2759"/>
<feature type="compositionally biased region" description="Polar residues" evidence="8">
    <location>
        <begin position="101"/>
        <end position="144"/>
    </location>
</feature>
<keyword evidence="5" id="KW-0238">DNA-binding</keyword>
<dbReference type="PANTHER" id="PTHR31313">
    <property type="entry name" value="TY1 ENHANCER ACTIVATOR"/>
    <property type="match status" value="1"/>
</dbReference>
<keyword evidence="6" id="KW-0804">Transcription</keyword>
<evidence type="ECO:0000259" key="9">
    <source>
        <dbReference type="PROSITE" id="PS50048"/>
    </source>
</evidence>
<evidence type="ECO:0000256" key="2">
    <source>
        <dbReference type="ARBA" id="ARBA00022723"/>
    </source>
</evidence>
<dbReference type="SUPFAM" id="SSF57701">
    <property type="entry name" value="Zn2/Cys6 DNA-binding domain"/>
    <property type="match status" value="1"/>
</dbReference>
<dbReference type="InterPro" id="IPR051615">
    <property type="entry name" value="Transcr_Regulatory_Elem"/>
</dbReference>
<evidence type="ECO:0000256" key="4">
    <source>
        <dbReference type="ARBA" id="ARBA00023015"/>
    </source>
</evidence>
<dbReference type="EMBL" id="KN832870">
    <property type="protein sequence ID" value="KIN08106.1"/>
    <property type="molecule type" value="Genomic_DNA"/>
</dbReference>